<name>A0ABP0JFW9_9DINO</name>
<dbReference type="SUPFAM" id="SSF52166">
    <property type="entry name" value="Ribosomal protein L4"/>
    <property type="match status" value="1"/>
</dbReference>
<accession>A0ABP0JFW9</accession>
<keyword evidence="3" id="KW-0687">Ribonucleoprotein</keyword>
<dbReference type="PANTHER" id="PTHR19431">
    <property type="entry name" value="60S RIBOSOMAL PROTEIN L4"/>
    <property type="match status" value="1"/>
</dbReference>
<evidence type="ECO:0000256" key="3">
    <source>
        <dbReference type="ARBA" id="ARBA00023274"/>
    </source>
</evidence>
<evidence type="ECO:0000256" key="4">
    <source>
        <dbReference type="SAM" id="MobiDB-lite"/>
    </source>
</evidence>
<sequence>MATARPVVSIYNFENPSEKTGTMPMPVVLQSPLRPDLVREVHRDMAKNKRQAYAVKPKAGYDTAAESWCTGRAVARIPRAPGGGTHRAGQAAFGNQARGGGMFNPTTIWRRWHRRVNVTKKRHAVACALAASALPPLVMARGHKINQVAELPLVVSDGIQSLTKTKQAKEALKKLGCGEELQKVIDSKSIRAGQGKARNRRYVKRLGPLVIYNEDNGITRAMRNIPGVECAHVDRLNLLRLAPGGSFGRFVIFTEGAFKKLSDIYGTLKSGAPKKKGYTLPRAAMANADLARIINSTEVQSVLRPKMERYTHGIKRNALKSKELMEELNPGSTERRAVQLKSSQKGTPEYDEVQKKKKARIEESKKYNKEHKKGDETFYKTLMKAFEAKAAADAAKKAAEKADDEEDDAWPGALAKQKLATADPSCSAAPECAKLKLQGNCCPNDAGVSLGCCPGGGSVVPAPEVASVAKDSKRLCENNPACAELNLKGLCCPNPAGAALGCCDSEIEKQDMLGAGPAPELAPPALEPGPLMTFYLYRVDNDQRYKLNGVNMANLLGDVWYLHNEVVFNCPRKFNISRLTRFKVSYRATRELRGQEKNFDHFVAFDKAKCTVPGCSQLHWDPLGYVLGCTKNDPGRVALPGEAAWYSLPGTCPSKFYFQKSASCIQNEPGGQCKGKEVTGARDCTYTIEEAGEIPLDDLSGIKNYNDVCESTGVREYDETTDKGVGTSFWNGAWAQKGGPQEGQAPCEAYHEALCQALPPVPCGVAGPHL</sequence>
<keyword evidence="7" id="KW-1185">Reference proteome</keyword>
<feature type="domain" description="Large ribosomal subunit protein uL4 C-terminal" evidence="5">
    <location>
        <begin position="276"/>
        <end position="345"/>
    </location>
</feature>
<dbReference type="Pfam" id="PF00573">
    <property type="entry name" value="Ribosomal_L4"/>
    <property type="match status" value="1"/>
</dbReference>
<protein>
    <recommendedName>
        <fullName evidence="5">Large ribosomal subunit protein uL4 C-terminal domain-containing protein</fullName>
    </recommendedName>
</protein>
<organism evidence="6 7">
    <name type="scientific">Durusdinium trenchii</name>
    <dbReference type="NCBI Taxonomy" id="1381693"/>
    <lineage>
        <taxon>Eukaryota</taxon>
        <taxon>Sar</taxon>
        <taxon>Alveolata</taxon>
        <taxon>Dinophyceae</taxon>
        <taxon>Suessiales</taxon>
        <taxon>Symbiodiniaceae</taxon>
        <taxon>Durusdinium</taxon>
    </lineage>
</organism>
<proteinExistence type="inferred from homology"/>
<evidence type="ECO:0000313" key="7">
    <source>
        <dbReference type="Proteomes" id="UP001642484"/>
    </source>
</evidence>
<dbReference type="InterPro" id="IPR025755">
    <property type="entry name" value="Ribos_uL4_C_dom"/>
</dbReference>
<evidence type="ECO:0000256" key="1">
    <source>
        <dbReference type="ARBA" id="ARBA00010528"/>
    </source>
</evidence>
<comment type="caution">
    <text evidence="6">The sequence shown here is derived from an EMBL/GenBank/DDBJ whole genome shotgun (WGS) entry which is preliminary data.</text>
</comment>
<dbReference type="EMBL" id="CAXAMN010005313">
    <property type="protein sequence ID" value="CAK9013234.1"/>
    <property type="molecule type" value="Genomic_DNA"/>
</dbReference>
<evidence type="ECO:0000313" key="6">
    <source>
        <dbReference type="EMBL" id="CAK9013234.1"/>
    </source>
</evidence>
<dbReference type="InterPro" id="IPR023574">
    <property type="entry name" value="Ribosomal_uL4_dom_sf"/>
</dbReference>
<reference evidence="6 7" key="1">
    <citation type="submission" date="2024-02" db="EMBL/GenBank/DDBJ databases">
        <authorList>
            <person name="Chen Y."/>
            <person name="Shah S."/>
            <person name="Dougan E. K."/>
            <person name="Thang M."/>
            <person name="Chan C."/>
        </authorList>
    </citation>
    <scope>NUCLEOTIDE SEQUENCE [LARGE SCALE GENOMIC DNA]</scope>
</reference>
<gene>
    <name evidence="6" type="ORF">CCMP2556_LOCUS11186</name>
</gene>
<dbReference type="InterPro" id="IPR045240">
    <property type="entry name" value="Ribosomal_uL4_euk/arch"/>
</dbReference>
<comment type="similarity">
    <text evidence="1">Belongs to the universal ribosomal protein uL4 family.</text>
</comment>
<evidence type="ECO:0000256" key="2">
    <source>
        <dbReference type="ARBA" id="ARBA00022980"/>
    </source>
</evidence>
<keyword evidence="2" id="KW-0689">Ribosomal protein</keyword>
<dbReference type="InterPro" id="IPR002136">
    <property type="entry name" value="Ribosomal_uL4"/>
</dbReference>
<feature type="region of interest" description="Disordered" evidence="4">
    <location>
        <begin position="328"/>
        <end position="357"/>
    </location>
</feature>
<dbReference type="Gene3D" id="3.40.1370.10">
    <property type="match status" value="1"/>
</dbReference>
<dbReference type="Pfam" id="PF14374">
    <property type="entry name" value="Ribos_L4_asso_C"/>
    <property type="match status" value="1"/>
</dbReference>
<evidence type="ECO:0000259" key="5">
    <source>
        <dbReference type="Pfam" id="PF14374"/>
    </source>
</evidence>
<dbReference type="Proteomes" id="UP001642484">
    <property type="component" value="Unassembled WGS sequence"/>
</dbReference>